<evidence type="ECO:0000256" key="1">
    <source>
        <dbReference type="ARBA" id="ARBA00005995"/>
    </source>
</evidence>
<dbReference type="PANTHER" id="PTHR43563:SF14">
    <property type="entry name" value="AMINE OXIDASE"/>
    <property type="match status" value="1"/>
</dbReference>
<accession>A0A146F307</accession>
<dbReference type="AlphaFoldDB" id="A0A146F307"/>
<dbReference type="SUPFAM" id="SSF55298">
    <property type="entry name" value="YjgF-like"/>
    <property type="match status" value="1"/>
</dbReference>
<dbReference type="InterPro" id="IPR050703">
    <property type="entry name" value="Flavin_MAO"/>
</dbReference>
<evidence type="ECO:0000256" key="2">
    <source>
        <dbReference type="ARBA" id="ARBA00012804"/>
    </source>
</evidence>
<dbReference type="InterPro" id="IPR035959">
    <property type="entry name" value="RutC-like_sf"/>
</dbReference>
<dbReference type="SUPFAM" id="SSF51905">
    <property type="entry name" value="FAD/NAD(P)-binding domain"/>
    <property type="match status" value="1"/>
</dbReference>
<reference evidence="5 6" key="1">
    <citation type="journal article" date="2016" name="DNA Res.">
        <title>Genome sequence of Aspergillus luchuensis NBRC 4314.</title>
        <authorList>
            <person name="Yamada O."/>
            <person name="Machida M."/>
            <person name="Hosoyama A."/>
            <person name="Goto M."/>
            <person name="Takahashi T."/>
            <person name="Futagami T."/>
            <person name="Yamagata Y."/>
            <person name="Takeuchi M."/>
            <person name="Kobayashi T."/>
            <person name="Koike H."/>
            <person name="Abe K."/>
            <person name="Asai K."/>
            <person name="Arita M."/>
            <person name="Fujita N."/>
            <person name="Fukuda K."/>
            <person name="Higa K."/>
            <person name="Horikawa H."/>
            <person name="Ishikawa T."/>
            <person name="Jinno K."/>
            <person name="Kato Y."/>
            <person name="Kirimura K."/>
            <person name="Mizutani O."/>
            <person name="Nakasone K."/>
            <person name="Sano M."/>
            <person name="Shiraishi Y."/>
            <person name="Tsukahara M."/>
            <person name="Gomi K."/>
        </authorList>
    </citation>
    <scope>NUCLEOTIDE SEQUENCE [LARGE SCALE GENOMIC DNA]</scope>
    <source>
        <strain evidence="5 6">RIB 2604</strain>
    </source>
</reference>
<dbReference type="Pfam" id="PF01593">
    <property type="entry name" value="Amino_oxidase"/>
    <property type="match status" value="1"/>
</dbReference>
<reference evidence="6" key="2">
    <citation type="submission" date="2016-02" db="EMBL/GenBank/DDBJ databases">
        <title>Genome sequencing of Aspergillus luchuensis NBRC 4314.</title>
        <authorList>
            <person name="Yamada O."/>
        </authorList>
    </citation>
    <scope>NUCLEOTIDE SEQUENCE [LARGE SCALE GENOMIC DNA]</scope>
    <source>
        <strain evidence="6">RIB 2604</strain>
    </source>
</reference>
<dbReference type="VEuPathDB" id="FungiDB:ASPFODRAFT_142159"/>
<dbReference type="SUPFAM" id="SSF54373">
    <property type="entry name" value="FAD-linked reductases, C-terminal domain"/>
    <property type="match status" value="1"/>
</dbReference>
<dbReference type="PANTHER" id="PTHR43563">
    <property type="entry name" value="AMINE OXIDASE"/>
    <property type="match status" value="1"/>
</dbReference>
<dbReference type="GO" id="GO:0097621">
    <property type="term" value="F:monoamine oxidase activity"/>
    <property type="evidence" value="ECO:0007669"/>
    <property type="project" value="UniProtKB-EC"/>
</dbReference>
<dbReference type="Gene3D" id="3.50.50.60">
    <property type="entry name" value="FAD/NAD(P)-binding domain"/>
    <property type="match status" value="2"/>
</dbReference>
<dbReference type="InterPro" id="IPR002937">
    <property type="entry name" value="Amino_oxidase"/>
</dbReference>
<name>A0A146F307_ASPKA</name>
<comment type="caution">
    <text evidence="5">The sequence shown here is derived from an EMBL/GenBank/DDBJ whole genome shotgun (WGS) entry which is preliminary data.</text>
</comment>
<dbReference type="InterPro" id="IPR036188">
    <property type="entry name" value="FAD/NAD-bd_sf"/>
</dbReference>
<feature type="domain" description="Amine oxidase" evidence="4">
    <location>
        <begin position="236"/>
        <end position="416"/>
    </location>
</feature>
<evidence type="ECO:0000313" key="5">
    <source>
        <dbReference type="EMBL" id="GAT20536.1"/>
    </source>
</evidence>
<gene>
    <name evidence="5" type="ORF">RIB2604_00800040</name>
</gene>
<evidence type="ECO:0000313" key="6">
    <source>
        <dbReference type="Proteomes" id="UP000075230"/>
    </source>
</evidence>
<dbReference type="EC" id="1.4.3.4" evidence="2"/>
<dbReference type="VEuPathDB" id="FungiDB:ASPFODRAFT_83518"/>
<dbReference type="Gene3D" id="3.30.1330.40">
    <property type="entry name" value="RutC-like"/>
    <property type="match status" value="1"/>
</dbReference>
<sequence length="424" mass="47413">MESLGGALEAAGTTVQDVYRLVYYKYNTCQESWAFLQRHRPATTLVTVPALASPHIKFEIEVYAAVRQEPLRKFDVIVVGAGLSGLKAAWEVQKSEIYKLAQMLKLELVVQRSDGDLIFEDLDGGFRRTGYGLTPDARQPSLLRHLYLGYNSAEPNAAEAIRLITREIENSCHKLDIRDPIGTGEGLDKLTLLEWAKTKTSSNTALAVVNMWMRAIVGIEASEITGHFLRANNFSKSITFDPPLPSWRLKLAEHGVQSFPFKNIVIYSEPWWRKAGLSGALMSFKGPLSTSRDTRNDRKGHYSPTCFTNGEFGRQLCKYPRAERTKAILTDIERVFGPYTKVPDPIGVAQRTWSKDLWSWVCTDPVSPPGITTLHEHALRATHGKVHFVCTETAYECKGYMYGAVISGERGAKEVIQALSEAKL</sequence>
<comment type="similarity">
    <text evidence="1">Belongs to the flavin monoamine oxidase family.</text>
</comment>
<protein>
    <recommendedName>
        <fullName evidence="2">monoamine oxidase</fullName>
        <ecNumber evidence="2">1.4.3.4</ecNumber>
    </recommendedName>
</protein>
<evidence type="ECO:0000259" key="4">
    <source>
        <dbReference type="Pfam" id="PF01593"/>
    </source>
</evidence>
<comment type="catalytic activity">
    <reaction evidence="3">
        <text>a secondary aliphatic amine + O2 + H2O = a primary amine + an aldehyde + H2O2</text>
        <dbReference type="Rhea" id="RHEA:26414"/>
        <dbReference type="ChEBI" id="CHEBI:15377"/>
        <dbReference type="ChEBI" id="CHEBI:15379"/>
        <dbReference type="ChEBI" id="CHEBI:16240"/>
        <dbReference type="ChEBI" id="CHEBI:17478"/>
        <dbReference type="ChEBI" id="CHEBI:58855"/>
        <dbReference type="ChEBI" id="CHEBI:65296"/>
        <dbReference type="EC" id="1.4.3.4"/>
    </reaction>
</comment>
<organism evidence="5 6">
    <name type="scientific">Aspergillus kawachii</name>
    <name type="common">White koji mold</name>
    <name type="synonym">Aspergillus awamori var. kawachi</name>
    <dbReference type="NCBI Taxonomy" id="1069201"/>
    <lineage>
        <taxon>Eukaryota</taxon>
        <taxon>Fungi</taxon>
        <taxon>Dikarya</taxon>
        <taxon>Ascomycota</taxon>
        <taxon>Pezizomycotina</taxon>
        <taxon>Eurotiomycetes</taxon>
        <taxon>Eurotiomycetidae</taxon>
        <taxon>Eurotiales</taxon>
        <taxon>Aspergillaceae</taxon>
        <taxon>Aspergillus</taxon>
        <taxon>Aspergillus subgen. Circumdati</taxon>
    </lineage>
</organism>
<dbReference type="Proteomes" id="UP000075230">
    <property type="component" value="Unassembled WGS sequence"/>
</dbReference>
<evidence type="ECO:0000256" key="3">
    <source>
        <dbReference type="ARBA" id="ARBA00048448"/>
    </source>
</evidence>
<dbReference type="EMBL" id="BCWF01000008">
    <property type="protein sequence ID" value="GAT20536.1"/>
    <property type="molecule type" value="Genomic_DNA"/>
</dbReference>
<proteinExistence type="inferred from homology"/>